<dbReference type="EMBL" id="BJXB01000003">
    <property type="protein sequence ID" value="GEM45426.1"/>
    <property type="molecule type" value="Genomic_DNA"/>
</dbReference>
<dbReference type="RefSeq" id="WP_146882883.1">
    <property type="nucleotide sequence ID" value="NZ_BJXB01000003.1"/>
</dbReference>
<evidence type="ECO:0008006" key="3">
    <source>
        <dbReference type="Google" id="ProtNLM"/>
    </source>
</evidence>
<dbReference type="GO" id="GO:0015035">
    <property type="term" value="F:protein-disulfide reductase activity"/>
    <property type="evidence" value="ECO:0007669"/>
    <property type="project" value="InterPro"/>
</dbReference>
<keyword evidence="2" id="KW-1185">Reference proteome</keyword>
<dbReference type="PANTHER" id="PTHR33639">
    <property type="entry name" value="THIOL-DISULFIDE OXIDOREDUCTASE DCC"/>
    <property type="match status" value="1"/>
</dbReference>
<dbReference type="Pfam" id="PF04134">
    <property type="entry name" value="DCC1-like"/>
    <property type="match status" value="1"/>
</dbReference>
<dbReference type="OrthoDB" id="9785438at2"/>
<proteinExistence type="predicted"/>
<accession>A0A511MZ68</accession>
<dbReference type="Proteomes" id="UP000321306">
    <property type="component" value="Unassembled WGS sequence"/>
</dbReference>
<evidence type="ECO:0000313" key="2">
    <source>
        <dbReference type="Proteomes" id="UP000321306"/>
    </source>
</evidence>
<dbReference type="AlphaFoldDB" id="A0A511MZ68"/>
<dbReference type="InterPro" id="IPR052927">
    <property type="entry name" value="DCC_oxidoreductase"/>
</dbReference>
<dbReference type="PANTHER" id="PTHR33639:SF2">
    <property type="entry name" value="DUF393 DOMAIN-CONTAINING PROTEIN"/>
    <property type="match status" value="1"/>
</dbReference>
<name>A0A511MZ68_DEIC1</name>
<sequence length="134" mass="15412">MLVDGPVVLFDGVCNLCNSSVQFILLNDRTGRLHFASLQSEIAAELLEAHWKGANLPDSIIVVVEGKVHAKSDAALYIARNLKFPYYLLGLFSFIPRPIRDAIYDWIARNRYRWFGKRDQCMLPRPEWKSRFLG</sequence>
<gene>
    <name evidence="1" type="primary">yuxK</name>
    <name evidence="1" type="ORF">DC3_10610</name>
</gene>
<reference evidence="1 2" key="1">
    <citation type="submission" date="2019-07" db="EMBL/GenBank/DDBJ databases">
        <title>Whole genome shotgun sequence of Deinococcus cellulosilyticus NBRC 106333.</title>
        <authorList>
            <person name="Hosoyama A."/>
            <person name="Uohara A."/>
            <person name="Ohji S."/>
            <person name="Ichikawa N."/>
        </authorList>
    </citation>
    <scope>NUCLEOTIDE SEQUENCE [LARGE SCALE GENOMIC DNA]</scope>
    <source>
        <strain evidence="1 2">NBRC 106333</strain>
    </source>
</reference>
<comment type="caution">
    <text evidence="1">The sequence shown here is derived from an EMBL/GenBank/DDBJ whole genome shotgun (WGS) entry which is preliminary data.</text>
</comment>
<protein>
    <recommendedName>
        <fullName evidence="3">Thiol-disulfide oxidoreductase DCC family protein</fullName>
    </recommendedName>
</protein>
<evidence type="ECO:0000313" key="1">
    <source>
        <dbReference type="EMBL" id="GEM45426.1"/>
    </source>
</evidence>
<organism evidence="1 2">
    <name type="scientific">Deinococcus cellulosilyticus (strain DSM 18568 / NBRC 106333 / KACC 11606 / 5516J-15)</name>
    <dbReference type="NCBI Taxonomy" id="1223518"/>
    <lineage>
        <taxon>Bacteria</taxon>
        <taxon>Thermotogati</taxon>
        <taxon>Deinococcota</taxon>
        <taxon>Deinococci</taxon>
        <taxon>Deinococcales</taxon>
        <taxon>Deinococcaceae</taxon>
        <taxon>Deinococcus</taxon>
    </lineage>
</organism>
<dbReference type="InterPro" id="IPR007263">
    <property type="entry name" value="DCC1-like"/>
</dbReference>